<evidence type="ECO:0000256" key="4">
    <source>
        <dbReference type="SAM" id="Coils"/>
    </source>
</evidence>
<evidence type="ECO:0000256" key="2">
    <source>
        <dbReference type="ARBA" id="ARBA00022747"/>
    </source>
</evidence>
<dbReference type="PANTHER" id="PTHR43140:SF1">
    <property type="entry name" value="TYPE I RESTRICTION ENZYME ECOKI SPECIFICITY SUBUNIT"/>
    <property type="match status" value="1"/>
</dbReference>
<accession>A0A3B8WFD7</accession>
<evidence type="ECO:0000313" key="8">
    <source>
        <dbReference type="Proteomes" id="UP000261325"/>
    </source>
</evidence>
<evidence type="ECO:0000256" key="5">
    <source>
        <dbReference type="SAM" id="MobiDB-lite"/>
    </source>
</evidence>
<dbReference type="Gene3D" id="3.90.220.20">
    <property type="entry name" value="DNA methylase specificity domains"/>
    <property type="match status" value="1"/>
</dbReference>
<protein>
    <submittedName>
        <fullName evidence="7">Restriction endonuclease subunit S</fullName>
    </submittedName>
</protein>
<feature type="coiled-coil region" evidence="4">
    <location>
        <begin position="156"/>
        <end position="183"/>
    </location>
</feature>
<evidence type="ECO:0000256" key="3">
    <source>
        <dbReference type="ARBA" id="ARBA00023125"/>
    </source>
</evidence>
<gene>
    <name evidence="7" type="ORF">DCF82_12835</name>
</gene>
<keyword evidence="2" id="KW-0680">Restriction system</keyword>
<reference evidence="7 8" key="1">
    <citation type="journal article" date="2018" name="Nat. Biotechnol.">
        <title>A standardized bacterial taxonomy based on genome phylogeny substantially revises the tree of life.</title>
        <authorList>
            <person name="Parks D.H."/>
            <person name="Chuvochina M."/>
            <person name="Waite D.W."/>
            <person name="Rinke C."/>
            <person name="Skarshewski A."/>
            <person name="Chaumeil P.A."/>
            <person name="Hugenholtz P."/>
        </authorList>
    </citation>
    <scope>NUCLEOTIDE SEQUENCE [LARGE SCALE GENOMIC DNA]</scope>
    <source>
        <strain evidence="7">UBA9049</strain>
    </source>
</reference>
<evidence type="ECO:0000259" key="6">
    <source>
        <dbReference type="Pfam" id="PF01420"/>
    </source>
</evidence>
<feature type="non-terminal residue" evidence="7">
    <location>
        <position position="1"/>
    </location>
</feature>
<dbReference type="GO" id="GO:0004519">
    <property type="term" value="F:endonuclease activity"/>
    <property type="evidence" value="ECO:0007669"/>
    <property type="project" value="UniProtKB-KW"/>
</dbReference>
<dbReference type="SUPFAM" id="SSF116734">
    <property type="entry name" value="DNA methylase specificity domain"/>
    <property type="match status" value="1"/>
</dbReference>
<name>A0A3B8WFD7_MARNT</name>
<feature type="domain" description="Type I restriction modification DNA specificity" evidence="6">
    <location>
        <begin position="2"/>
        <end position="174"/>
    </location>
</feature>
<dbReference type="GO" id="GO:0009307">
    <property type="term" value="P:DNA restriction-modification system"/>
    <property type="evidence" value="ECO:0007669"/>
    <property type="project" value="UniProtKB-KW"/>
</dbReference>
<evidence type="ECO:0000313" key="7">
    <source>
        <dbReference type="EMBL" id="HAC28681.1"/>
    </source>
</evidence>
<keyword evidence="7" id="KW-0378">Hydrolase</keyword>
<dbReference type="AlphaFoldDB" id="A0A3B8WFD7"/>
<organism evidence="7 8">
    <name type="scientific">Marinobacter nauticus</name>
    <name type="common">Marinobacter hydrocarbonoclasticus</name>
    <name type="synonym">Marinobacter aquaeolei</name>
    <dbReference type="NCBI Taxonomy" id="2743"/>
    <lineage>
        <taxon>Bacteria</taxon>
        <taxon>Pseudomonadati</taxon>
        <taxon>Pseudomonadota</taxon>
        <taxon>Gammaproteobacteria</taxon>
        <taxon>Pseudomonadales</taxon>
        <taxon>Marinobacteraceae</taxon>
        <taxon>Marinobacter</taxon>
    </lineage>
</organism>
<keyword evidence="7" id="KW-0255">Endonuclease</keyword>
<comment type="caution">
    <text evidence="7">The sequence shown here is derived from an EMBL/GenBank/DDBJ whole genome shotgun (WGS) entry which is preliminary data.</text>
</comment>
<dbReference type="EMBL" id="DLYI01000167">
    <property type="protein sequence ID" value="HAC28681.1"/>
    <property type="molecule type" value="Genomic_DNA"/>
</dbReference>
<comment type="similarity">
    <text evidence="1">Belongs to the type-I restriction system S methylase family.</text>
</comment>
<keyword evidence="4" id="KW-0175">Coiled coil</keyword>
<keyword evidence="7" id="KW-0540">Nuclease</keyword>
<dbReference type="Proteomes" id="UP000261325">
    <property type="component" value="Unassembled WGS sequence"/>
</dbReference>
<dbReference type="PANTHER" id="PTHR43140">
    <property type="entry name" value="TYPE-1 RESTRICTION ENZYME ECOKI SPECIFICITY PROTEIN"/>
    <property type="match status" value="1"/>
</dbReference>
<proteinExistence type="inferred from homology"/>
<sequence>LTVGDVATVATGKTPSRKEPKYWEDGDTPWLTSASTGAIYTDSAEQFVTKSAVDECSLKVFPPGTLLLAMYGEGKTRGQVTELRLSATCNQACAAVTADEQKILRSYLKLRLLENYEETRKAAAGGAQPNLNLNKVRTIGISVPDKEEQTEIVRRVDQLFAHADRIEQQVNNALARVNSLTQSILAKAFRGELTEQWRKENPELISGENSAEALLERIRSERAAQKPTRRRTKIGKTEQAAK</sequence>
<dbReference type="Pfam" id="PF01420">
    <property type="entry name" value="Methylase_S"/>
    <property type="match status" value="1"/>
</dbReference>
<dbReference type="GO" id="GO:0003677">
    <property type="term" value="F:DNA binding"/>
    <property type="evidence" value="ECO:0007669"/>
    <property type="project" value="UniProtKB-KW"/>
</dbReference>
<dbReference type="InterPro" id="IPR000055">
    <property type="entry name" value="Restrct_endonuc_typeI_TRD"/>
</dbReference>
<evidence type="ECO:0000256" key="1">
    <source>
        <dbReference type="ARBA" id="ARBA00010923"/>
    </source>
</evidence>
<feature type="region of interest" description="Disordered" evidence="5">
    <location>
        <begin position="219"/>
        <end position="242"/>
    </location>
</feature>
<keyword evidence="3" id="KW-0238">DNA-binding</keyword>
<dbReference type="InterPro" id="IPR051212">
    <property type="entry name" value="Type-I_RE_S_subunit"/>
</dbReference>
<dbReference type="InterPro" id="IPR044946">
    <property type="entry name" value="Restrct_endonuc_typeI_TRD_sf"/>
</dbReference>